<sequence>MGARPESERRTRSLNNSISGIDGSDTISILEKGMKTFVFHIPNLINLITKIYTVSTIYVIILLETVTKDDIVVTESKDISSLSTYKLGEVVHALLCVVLQVLAIITTVGLVQNMSPKRTS</sequence>
<keyword evidence="1" id="KW-1133">Transmembrane helix</keyword>
<dbReference type="EMBL" id="JBBWWR010000007">
    <property type="protein sequence ID" value="KAK8964139.1"/>
    <property type="molecule type" value="Genomic_DNA"/>
</dbReference>
<accession>A0ABR2MIZ7</accession>
<gene>
    <name evidence="2" type="ORF">KSP40_PGU003661</name>
</gene>
<name>A0ABR2MIZ7_9ASPA</name>
<feature type="transmembrane region" description="Helical" evidence="1">
    <location>
        <begin position="44"/>
        <end position="63"/>
    </location>
</feature>
<comment type="caution">
    <text evidence="2">The sequence shown here is derived from an EMBL/GenBank/DDBJ whole genome shotgun (WGS) entry which is preliminary data.</text>
</comment>
<keyword evidence="3" id="KW-1185">Reference proteome</keyword>
<keyword evidence="1" id="KW-0812">Transmembrane</keyword>
<evidence type="ECO:0000256" key="1">
    <source>
        <dbReference type="SAM" id="Phobius"/>
    </source>
</evidence>
<dbReference type="Proteomes" id="UP001412067">
    <property type="component" value="Unassembled WGS sequence"/>
</dbReference>
<organism evidence="2 3">
    <name type="scientific">Platanthera guangdongensis</name>
    <dbReference type="NCBI Taxonomy" id="2320717"/>
    <lineage>
        <taxon>Eukaryota</taxon>
        <taxon>Viridiplantae</taxon>
        <taxon>Streptophyta</taxon>
        <taxon>Embryophyta</taxon>
        <taxon>Tracheophyta</taxon>
        <taxon>Spermatophyta</taxon>
        <taxon>Magnoliopsida</taxon>
        <taxon>Liliopsida</taxon>
        <taxon>Asparagales</taxon>
        <taxon>Orchidaceae</taxon>
        <taxon>Orchidoideae</taxon>
        <taxon>Orchideae</taxon>
        <taxon>Orchidinae</taxon>
        <taxon>Platanthera</taxon>
    </lineage>
</organism>
<evidence type="ECO:0000313" key="2">
    <source>
        <dbReference type="EMBL" id="KAK8964139.1"/>
    </source>
</evidence>
<reference evidence="2 3" key="1">
    <citation type="journal article" date="2022" name="Nat. Plants">
        <title>Genomes of leafy and leafless Platanthera orchids illuminate the evolution of mycoheterotrophy.</title>
        <authorList>
            <person name="Li M.H."/>
            <person name="Liu K.W."/>
            <person name="Li Z."/>
            <person name="Lu H.C."/>
            <person name="Ye Q.L."/>
            <person name="Zhang D."/>
            <person name="Wang J.Y."/>
            <person name="Li Y.F."/>
            <person name="Zhong Z.M."/>
            <person name="Liu X."/>
            <person name="Yu X."/>
            <person name="Liu D.K."/>
            <person name="Tu X.D."/>
            <person name="Liu B."/>
            <person name="Hao Y."/>
            <person name="Liao X.Y."/>
            <person name="Jiang Y.T."/>
            <person name="Sun W.H."/>
            <person name="Chen J."/>
            <person name="Chen Y.Q."/>
            <person name="Ai Y."/>
            <person name="Zhai J.W."/>
            <person name="Wu S.S."/>
            <person name="Zhou Z."/>
            <person name="Hsiao Y.Y."/>
            <person name="Wu W.L."/>
            <person name="Chen Y.Y."/>
            <person name="Lin Y.F."/>
            <person name="Hsu J.L."/>
            <person name="Li C.Y."/>
            <person name="Wang Z.W."/>
            <person name="Zhao X."/>
            <person name="Zhong W.Y."/>
            <person name="Ma X.K."/>
            <person name="Ma L."/>
            <person name="Huang J."/>
            <person name="Chen G.Z."/>
            <person name="Huang M.Z."/>
            <person name="Huang L."/>
            <person name="Peng D.H."/>
            <person name="Luo Y.B."/>
            <person name="Zou S.Q."/>
            <person name="Chen S.P."/>
            <person name="Lan S."/>
            <person name="Tsai W.C."/>
            <person name="Van de Peer Y."/>
            <person name="Liu Z.J."/>
        </authorList>
    </citation>
    <scope>NUCLEOTIDE SEQUENCE [LARGE SCALE GENOMIC DNA]</scope>
    <source>
        <strain evidence="2">Lor288</strain>
    </source>
</reference>
<protein>
    <submittedName>
        <fullName evidence="2">Uncharacterized protein</fullName>
    </submittedName>
</protein>
<feature type="transmembrane region" description="Helical" evidence="1">
    <location>
        <begin position="90"/>
        <end position="111"/>
    </location>
</feature>
<proteinExistence type="predicted"/>
<keyword evidence="1" id="KW-0472">Membrane</keyword>
<evidence type="ECO:0000313" key="3">
    <source>
        <dbReference type="Proteomes" id="UP001412067"/>
    </source>
</evidence>